<dbReference type="KEGG" id="cvn:111099141"/>
<evidence type="ECO:0000313" key="4">
    <source>
        <dbReference type="RefSeq" id="XP_022286234.1"/>
    </source>
</evidence>
<evidence type="ECO:0000313" key="3">
    <source>
        <dbReference type="Proteomes" id="UP000694844"/>
    </source>
</evidence>
<feature type="region of interest" description="Disordered" evidence="1">
    <location>
        <begin position="318"/>
        <end position="351"/>
    </location>
</feature>
<dbReference type="InterPro" id="IPR001584">
    <property type="entry name" value="Integrase_cat-core"/>
</dbReference>
<dbReference type="PANTHER" id="PTHR37984:SF5">
    <property type="entry name" value="PROTEIN NYNRIN-LIKE"/>
    <property type="match status" value="1"/>
</dbReference>
<sequence length="351" mass="40026">MKKHRSIRPVSELRYWTLFQLTNGSFKVPVKERTVEQRRAILQFCRARDQFTVEDGILYRLGKRVLISNEIPMLVDKTVKEINGRGSRALNSEIQRNYTGVSQSRILEALKKNKGSQNTLAKNANTSSTLELKEANGVGECWEIDLLEMEDSSVVWKGKLNKFILTILDVYSRYLITEPLRAKRSSEVANAIQGIIQQHGIPKVIHCHNGTEFKGNFQTLAEKQKITVVRSSWTCNPQSKGKFQRSHSLFTRKLQSMALKYSMNWVQLLQRATHAVNTTCLDDLDYKTPRQMYFGRTCKDELTEIGTECKVSQHGVQEEMDCGDADDRNSPITPVLENSSHEPVVLEGDES</sequence>
<dbReference type="GeneID" id="111099141"/>
<protein>
    <submittedName>
        <fullName evidence="4">Uncharacterized protein LOC111099141</fullName>
    </submittedName>
</protein>
<dbReference type="GO" id="GO:0015074">
    <property type="term" value="P:DNA integration"/>
    <property type="evidence" value="ECO:0007669"/>
    <property type="project" value="InterPro"/>
</dbReference>
<dbReference type="Gene3D" id="3.30.420.10">
    <property type="entry name" value="Ribonuclease H-like superfamily/Ribonuclease H"/>
    <property type="match status" value="1"/>
</dbReference>
<reference evidence="4" key="1">
    <citation type="submission" date="2025-08" db="UniProtKB">
        <authorList>
            <consortium name="RefSeq"/>
        </authorList>
    </citation>
    <scope>IDENTIFICATION</scope>
    <source>
        <tissue evidence="4">Whole sample</tissue>
    </source>
</reference>
<dbReference type="GO" id="GO:0003676">
    <property type="term" value="F:nucleic acid binding"/>
    <property type="evidence" value="ECO:0007669"/>
    <property type="project" value="InterPro"/>
</dbReference>
<feature type="domain" description="Integrase catalytic" evidence="2">
    <location>
        <begin position="130"/>
        <end position="297"/>
    </location>
</feature>
<dbReference type="InterPro" id="IPR050951">
    <property type="entry name" value="Retrovirus_Pol_polyprotein"/>
</dbReference>
<gene>
    <name evidence="4" type="primary">LOC111099141</name>
</gene>
<dbReference type="PROSITE" id="PS50994">
    <property type="entry name" value="INTEGRASE"/>
    <property type="match status" value="1"/>
</dbReference>
<dbReference type="RefSeq" id="XP_022286234.1">
    <property type="nucleotide sequence ID" value="XM_022430526.1"/>
</dbReference>
<evidence type="ECO:0000259" key="2">
    <source>
        <dbReference type="PROSITE" id="PS50994"/>
    </source>
</evidence>
<evidence type="ECO:0000256" key="1">
    <source>
        <dbReference type="SAM" id="MobiDB-lite"/>
    </source>
</evidence>
<keyword evidence="3" id="KW-1185">Reference proteome</keyword>
<dbReference type="OrthoDB" id="6059359at2759"/>
<accession>A0A8B8A8Q1</accession>
<dbReference type="SUPFAM" id="SSF53098">
    <property type="entry name" value="Ribonuclease H-like"/>
    <property type="match status" value="1"/>
</dbReference>
<proteinExistence type="predicted"/>
<dbReference type="AlphaFoldDB" id="A0A8B8A8Q1"/>
<dbReference type="InterPro" id="IPR036397">
    <property type="entry name" value="RNaseH_sf"/>
</dbReference>
<dbReference type="PANTHER" id="PTHR37984">
    <property type="entry name" value="PROTEIN CBG26694"/>
    <property type="match status" value="1"/>
</dbReference>
<dbReference type="Pfam" id="PF00665">
    <property type="entry name" value="rve"/>
    <property type="match status" value="1"/>
</dbReference>
<dbReference type="InterPro" id="IPR012337">
    <property type="entry name" value="RNaseH-like_sf"/>
</dbReference>
<dbReference type="Proteomes" id="UP000694844">
    <property type="component" value="Chromosome 5"/>
</dbReference>
<name>A0A8B8A8Q1_CRAVI</name>
<organism evidence="3 4">
    <name type="scientific">Crassostrea virginica</name>
    <name type="common">Eastern oyster</name>
    <dbReference type="NCBI Taxonomy" id="6565"/>
    <lineage>
        <taxon>Eukaryota</taxon>
        <taxon>Metazoa</taxon>
        <taxon>Spiralia</taxon>
        <taxon>Lophotrochozoa</taxon>
        <taxon>Mollusca</taxon>
        <taxon>Bivalvia</taxon>
        <taxon>Autobranchia</taxon>
        <taxon>Pteriomorphia</taxon>
        <taxon>Ostreida</taxon>
        <taxon>Ostreoidea</taxon>
        <taxon>Ostreidae</taxon>
        <taxon>Crassostrea</taxon>
    </lineage>
</organism>